<name>A0ABR2FN59_9ROSI</name>
<keyword evidence="3" id="KW-1185">Reference proteome</keyword>
<organism evidence="2 3">
    <name type="scientific">Hibiscus sabdariffa</name>
    <name type="common">roselle</name>
    <dbReference type="NCBI Taxonomy" id="183260"/>
    <lineage>
        <taxon>Eukaryota</taxon>
        <taxon>Viridiplantae</taxon>
        <taxon>Streptophyta</taxon>
        <taxon>Embryophyta</taxon>
        <taxon>Tracheophyta</taxon>
        <taxon>Spermatophyta</taxon>
        <taxon>Magnoliopsida</taxon>
        <taxon>eudicotyledons</taxon>
        <taxon>Gunneridae</taxon>
        <taxon>Pentapetalae</taxon>
        <taxon>rosids</taxon>
        <taxon>malvids</taxon>
        <taxon>Malvales</taxon>
        <taxon>Malvaceae</taxon>
        <taxon>Malvoideae</taxon>
        <taxon>Hibiscus</taxon>
    </lineage>
</organism>
<protein>
    <submittedName>
        <fullName evidence="2">Uncharacterized protein</fullName>
    </submittedName>
</protein>
<evidence type="ECO:0000256" key="1">
    <source>
        <dbReference type="SAM" id="Phobius"/>
    </source>
</evidence>
<accession>A0ABR2FN59</accession>
<sequence length="101" mass="11504">MHIKQWQREVEGDGFGEGFLELLANIFILLCWPLFTLIYPFLSPLRSTDVTTPLSDSSAVVGWREESSYSVPCRNQTKVETVLCHGTLHQHLHQSFRTKAG</sequence>
<gene>
    <name evidence="2" type="ORF">V6N12_067786</name>
</gene>
<reference evidence="2 3" key="1">
    <citation type="journal article" date="2024" name="G3 (Bethesda)">
        <title>Genome assembly of Hibiscus sabdariffa L. provides insights into metabolisms of medicinal natural products.</title>
        <authorList>
            <person name="Kim T."/>
        </authorList>
    </citation>
    <scope>NUCLEOTIDE SEQUENCE [LARGE SCALE GENOMIC DNA]</scope>
    <source>
        <strain evidence="2">TK-2024</strain>
        <tissue evidence="2">Old leaves</tissue>
    </source>
</reference>
<proteinExistence type="predicted"/>
<keyword evidence="1" id="KW-1133">Transmembrane helix</keyword>
<keyword evidence="1" id="KW-0472">Membrane</keyword>
<keyword evidence="1" id="KW-0812">Transmembrane</keyword>
<dbReference type="EMBL" id="JBBPBM010000005">
    <property type="protein sequence ID" value="KAK8583517.1"/>
    <property type="molecule type" value="Genomic_DNA"/>
</dbReference>
<comment type="caution">
    <text evidence="2">The sequence shown here is derived from an EMBL/GenBank/DDBJ whole genome shotgun (WGS) entry which is preliminary data.</text>
</comment>
<evidence type="ECO:0000313" key="2">
    <source>
        <dbReference type="EMBL" id="KAK8583517.1"/>
    </source>
</evidence>
<evidence type="ECO:0000313" key="3">
    <source>
        <dbReference type="Proteomes" id="UP001472677"/>
    </source>
</evidence>
<dbReference type="Proteomes" id="UP001472677">
    <property type="component" value="Unassembled WGS sequence"/>
</dbReference>
<feature type="transmembrane region" description="Helical" evidence="1">
    <location>
        <begin position="22"/>
        <end position="42"/>
    </location>
</feature>